<comment type="caution">
    <text evidence="1">The sequence shown here is derived from an EMBL/GenBank/DDBJ whole genome shotgun (WGS) entry which is preliminary data.</text>
</comment>
<sequence>MKKITLPFFLVLAVAILASQGTLMFKGTDQYNLFLGRNLVDGRTLFTANAAIPEGFASVQLRQQWTKTSVGTDIFLRVTPQFLIHNFEPFKQKGWLQSVVPLYLRYRYDALKPWFVLGFESEVSDNITGFINLDIHKDYRSYISHGDNFDSKPYMNFPVELFEGKLEALDMSWPTFGYVSYASDNFYASLGRYKVAWGPMRNGLTISDASSYYDNISSSYTTPLWKNGRFTYSFLVITPTSLLNDEEWVKQGKVWDLNQRRPYTEGAKTIIGHRFDVQFSTWGRLGVGELNVVGGKHPDLNDVNPFIIFHNTYGEDFSNVMASLDLSLVPFKGIELYGEIAIDDVSFGSTEAGARGKPTALAYGGGLRYAMDIKETLLLASVELYHTDTWMYNRWQPLLTFTNRIYTKSELPGSRDFTDYPLGFKYGPDLNGFSLMANAIMTNGFSISFVYDHFKQGEVTLKTPYLNMEEPEDDPGQFTNPEDWSGPVGETVNANIMTLNIMIPYGDFTFGSDFSIYFGDYFKKNGGYEKPIFEIRPYLSYVF</sequence>
<dbReference type="Proteomes" id="UP000054260">
    <property type="component" value="Unassembled WGS sequence"/>
</dbReference>
<organism evidence="1 2">
    <name type="scientific">Mesotoga infera</name>
    <dbReference type="NCBI Taxonomy" id="1236046"/>
    <lineage>
        <taxon>Bacteria</taxon>
        <taxon>Thermotogati</taxon>
        <taxon>Thermotogota</taxon>
        <taxon>Thermotogae</taxon>
        <taxon>Kosmotogales</taxon>
        <taxon>Kosmotogaceae</taxon>
        <taxon>Mesotoga</taxon>
    </lineage>
</organism>
<dbReference type="Gene3D" id="2.40.160.130">
    <property type="entry name" value="Capsule assembly protein Wzi"/>
    <property type="match status" value="1"/>
</dbReference>
<dbReference type="EMBL" id="LGGH01000112">
    <property type="protein sequence ID" value="KUK67274.1"/>
    <property type="molecule type" value="Genomic_DNA"/>
</dbReference>
<gene>
    <name evidence="1" type="ORF">XD86_0827</name>
</gene>
<evidence type="ECO:0000313" key="2">
    <source>
        <dbReference type="Proteomes" id="UP000054260"/>
    </source>
</evidence>
<dbReference type="PATRIC" id="fig|1236046.6.peg.964"/>
<evidence type="ECO:0008006" key="3">
    <source>
        <dbReference type="Google" id="ProtNLM"/>
    </source>
</evidence>
<protein>
    <recommendedName>
        <fullName evidence="3">Alginate export domain-containing protein</fullName>
    </recommendedName>
</protein>
<dbReference type="InterPro" id="IPR038636">
    <property type="entry name" value="Wzi_sf"/>
</dbReference>
<dbReference type="AlphaFoldDB" id="A0A101GZB0"/>
<reference evidence="2" key="1">
    <citation type="journal article" date="2015" name="MBio">
        <title>Genome-Resolved Metagenomic Analysis Reveals Roles for Candidate Phyla and Other Microbial Community Members in Biogeochemical Transformations in Oil Reservoirs.</title>
        <authorList>
            <person name="Hu P."/>
            <person name="Tom L."/>
            <person name="Singh A."/>
            <person name="Thomas B.C."/>
            <person name="Baker B.J."/>
            <person name="Piceno Y.M."/>
            <person name="Andersen G.L."/>
            <person name="Banfield J.F."/>
        </authorList>
    </citation>
    <scope>NUCLEOTIDE SEQUENCE [LARGE SCALE GENOMIC DNA]</scope>
</reference>
<name>A0A101GZB0_9BACT</name>
<accession>A0A101GZB0</accession>
<evidence type="ECO:0000313" key="1">
    <source>
        <dbReference type="EMBL" id="KUK67274.1"/>
    </source>
</evidence>
<proteinExistence type="predicted"/>